<feature type="compositionally biased region" description="Basic residues" evidence="7">
    <location>
        <begin position="35"/>
        <end position="44"/>
    </location>
</feature>
<feature type="region of interest" description="Disordered" evidence="7">
    <location>
        <begin position="1"/>
        <end position="46"/>
    </location>
</feature>
<dbReference type="EMBL" id="JBBJCI010000422">
    <property type="protein sequence ID" value="KAK7230866.1"/>
    <property type="molecule type" value="Genomic_DNA"/>
</dbReference>
<evidence type="ECO:0000256" key="5">
    <source>
        <dbReference type="ARBA" id="ARBA00034489"/>
    </source>
</evidence>
<keyword evidence="4" id="KW-0819">tRNA processing</keyword>
<dbReference type="InterPro" id="IPR039262">
    <property type="entry name" value="DTWD2/TAPT"/>
</dbReference>
<evidence type="ECO:0000313" key="10">
    <source>
        <dbReference type="Proteomes" id="UP001363151"/>
    </source>
</evidence>
<dbReference type="EC" id="2.5.1.25" evidence="1"/>
<evidence type="ECO:0000256" key="3">
    <source>
        <dbReference type="ARBA" id="ARBA00022691"/>
    </source>
</evidence>
<evidence type="ECO:0000256" key="6">
    <source>
        <dbReference type="ARBA" id="ARBA00048718"/>
    </source>
</evidence>
<keyword evidence="2" id="KW-0808">Transferase</keyword>
<accession>A0ABR1FHI2</accession>
<dbReference type="PANTHER" id="PTHR21392">
    <property type="entry name" value="TRNA-URIDINE AMINOCARBOXYPROPYLTRANSFERASE 2"/>
    <property type="match status" value="1"/>
</dbReference>
<evidence type="ECO:0000259" key="8">
    <source>
        <dbReference type="SMART" id="SM01144"/>
    </source>
</evidence>
<keyword evidence="3" id="KW-0949">S-adenosyl-L-methionine</keyword>
<comment type="similarity">
    <text evidence="5">Belongs to the TDD superfamily. DTWD2 family.</text>
</comment>
<evidence type="ECO:0000256" key="7">
    <source>
        <dbReference type="SAM" id="MobiDB-lite"/>
    </source>
</evidence>
<dbReference type="InterPro" id="IPR005636">
    <property type="entry name" value="DTW"/>
</dbReference>
<keyword evidence="10" id="KW-1185">Reference proteome</keyword>
<feature type="domain" description="DTW" evidence="8">
    <location>
        <begin position="67"/>
        <end position="270"/>
    </location>
</feature>
<evidence type="ECO:0000256" key="2">
    <source>
        <dbReference type="ARBA" id="ARBA00022679"/>
    </source>
</evidence>
<name>A0ABR1FHI2_AURAN</name>
<proteinExistence type="inferred from homology"/>
<evidence type="ECO:0000313" key="9">
    <source>
        <dbReference type="EMBL" id="KAK7230866.1"/>
    </source>
</evidence>
<organism evidence="9 10">
    <name type="scientific">Aureococcus anophagefferens</name>
    <name type="common">Harmful bloom alga</name>
    <dbReference type="NCBI Taxonomy" id="44056"/>
    <lineage>
        <taxon>Eukaryota</taxon>
        <taxon>Sar</taxon>
        <taxon>Stramenopiles</taxon>
        <taxon>Ochrophyta</taxon>
        <taxon>Pelagophyceae</taxon>
        <taxon>Pelagomonadales</taxon>
        <taxon>Pelagomonadaceae</taxon>
        <taxon>Aureococcus</taxon>
    </lineage>
</organism>
<reference evidence="9 10" key="1">
    <citation type="submission" date="2024-03" db="EMBL/GenBank/DDBJ databases">
        <title>Aureococcus anophagefferens CCMP1851 and Kratosvirus quantuckense: Draft genome of a second virus-susceptible host strain in the model system.</title>
        <authorList>
            <person name="Chase E."/>
            <person name="Truchon A.R."/>
            <person name="Schepens W."/>
            <person name="Wilhelm S.W."/>
        </authorList>
    </citation>
    <scope>NUCLEOTIDE SEQUENCE [LARGE SCALE GENOMIC DNA]</scope>
    <source>
        <strain evidence="9 10">CCMP1851</strain>
    </source>
</reference>
<evidence type="ECO:0000256" key="4">
    <source>
        <dbReference type="ARBA" id="ARBA00022694"/>
    </source>
</evidence>
<evidence type="ECO:0000256" key="1">
    <source>
        <dbReference type="ARBA" id="ARBA00012386"/>
    </source>
</evidence>
<gene>
    <name evidence="9" type="ORF">SO694_0007408</name>
</gene>
<dbReference type="Proteomes" id="UP001363151">
    <property type="component" value="Unassembled WGS sequence"/>
</dbReference>
<dbReference type="Pfam" id="PF03942">
    <property type="entry name" value="DTW"/>
    <property type="match status" value="1"/>
</dbReference>
<comment type="catalytic activity">
    <reaction evidence="6">
        <text>a uridine in tRNA + S-adenosyl-L-methionine = a 3-[(3S)-3-amino-3-carboxypropyl]uridine in tRNA + S-methyl-5'-thioadenosine + H(+)</text>
        <dbReference type="Rhea" id="RHEA:62432"/>
        <dbReference type="Rhea" id="RHEA-COMP:13339"/>
        <dbReference type="Rhea" id="RHEA-COMP:16092"/>
        <dbReference type="ChEBI" id="CHEBI:15378"/>
        <dbReference type="ChEBI" id="CHEBI:17509"/>
        <dbReference type="ChEBI" id="CHEBI:59789"/>
        <dbReference type="ChEBI" id="CHEBI:65315"/>
        <dbReference type="ChEBI" id="CHEBI:82930"/>
        <dbReference type="EC" id="2.5.1.25"/>
    </reaction>
</comment>
<sequence>MCASPSGDQRPPAEQPTNGQQPPSKQPKNDQSSKQQKKRHHTKRFTAQEEALRVEAIVDAKERDMAARGRCERCWHNARDGHCICARLETLRFRLDVRFVLYTHHKEYYCAGDDAKVLAAVAPDDAEVFVHGRRGDDARLGAILRAPCAERRCLLLFPDDGAATVDSFFAAHGAAPVPARGAAAGAPFYVVVVDATWTLARKMARHLDRLLGNKLPHVKLDTDLVSVYARTQSKTGRVCTVEAVALFLREVGESDELFRNMVAMVETNNRALKHEYAKRRADLWASGPTMGNPAWYYAMRVDEGVS</sequence>
<comment type="caution">
    <text evidence="9">The sequence shown here is derived from an EMBL/GenBank/DDBJ whole genome shotgun (WGS) entry which is preliminary data.</text>
</comment>
<dbReference type="PANTHER" id="PTHR21392:SF0">
    <property type="entry name" value="TRNA-URIDINE AMINOCARBOXYPROPYLTRANSFERASE 2"/>
    <property type="match status" value="1"/>
</dbReference>
<protein>
    <recommendedName>
        <fullName evidence="1">tRNA-uridine aminocarboxypropyltransferase</fullName>
        <ecNumber evidence="1">2.5.1.25</ecNumber>
    </recommendedName>
</protein>
<dbReference type="SMART" id="SM01144">
    <property type="entry name" value="DTW"/>
    <property type="match status" value="1"/>
</dbReference>